<evidence type="ECO:0000313" key="1">
    <source>
        <dbReference type="EMBL" id="CAB4868460.1"/>
    </source>
</evidence>
<protein>
    <submittedName>
        <fullName evidence="1">Unannotated protein</fullName>
    </submittedName>
</protein>
<sequence length="77" mass="8433">MAKRRSAPKPTCAGCHFGANGLCALPDPTPCATFRPLSVDGLKAPSQMRFHFREARRVQTVWAFPTPQEQAEIHAVA</sequence>
<accession>A0A6J7DFQ2</accession>
<dbReference type="AlphaFoldDB" id="A0A6J7DFQ2"/>
<dbReference type="EMBL" id="CAFBLU010000007">
    <property type="protein sequence ID" value="CAB4868460.1"/>
    <property type="molecule type" value="Genomic_DNA"/>
</dbReference>
<reference evidence="1" key="1">
    <citation type="submission" date="2020-05" db="EMBL/GenBank/DDBJ databases">
        <authorList>
            <person name="Chiriac C."/>
            <person name="Salcher M."/>
            <person name="Ghai R."/>
            <person name="Kavagutti S V."/>
        </authorList>
    </citation>
    <scope>NUCLEOTIDE SEQUENCE</scope>
</reference>
<proteinExistence type="predicted"/>
<gene>
    <name evidence="1" type="ORF">UFOPK3444_00585</name>
</gene>
<organism evidence="1">
    <name type="scientific">freshwater metagenome</name>
    <dbReference type="NCBI Taxonomy" id="449393"/>
    <lineage>
        <taxon>unclassified sequences</taxon>
        <taxon>metagenomes</taxon>
        <taxon>ecological metagenomes</taxon>
    </lineage>
</organism>
<name>A0A6J7DFQ2_9ZZZZ</name>